<dbReference type="AlphaFoldDB" id="A0A3A5HAU8"/>
<dbReference type="InterPro" id="IPR000600">
    <property type="entry name" value="ROK"/>
</dbReference>
<proteinExistence type="inferred from homology"/>
<dbReference type="OrthoDB" id="849313at2"/>
<dbReference type="EMBL" id="QYRP01000002">
    <property type="protein sequence ID" value="RJS47191.1"/>
    <property type="molecule type" value="Genomic_DNA"/>
</dbReference>
<reference evidence="3" key="1">
    <citation type="submission" date="2018-09" db="EMBL/GenBank/DDBJ databases">
        <authorList>
            <person name="Zhu H."/>
        </authorList>
    </citation>
    <scope>NUCLEOTIDE SEQUENCE [LARGE SCALE GENOMIC DNA]</scope>
    <source>
        <strain evidence="3">K1W22B-1</strain>
    </source>
</reference>
<dbReference type="SUPFAM" id="SSF53067">
    <property type="entry name" value="Actin-like ATPase domain"/>
    <property type="match status" value="1"/>
</dbReference>
<evidence type="ECO:0000313" key="2">
    <source>
        <dbReference type="EMBL" id="RJS47191.1"/>
    </source>
</evidence>
<comment type="caution">
    <text evidence="2">The sequence shown here is derived from an EMBL/GenBank/DDBJ whole genome shotgun (WGS) entry which is preliminary data.</text>
</comment>
<dbReference type="RefSeq" id="WP_120061160.1">
    <property type="nucleotide sequence ID" value="NZ_QYRP01000002.1"/>
</dbReference>
<gene>
    <name evidence="2" type="ORF">D4739_13800</name>
</gene>
<name>A0A3A5HAU8_9ACTN</name>
<dbReference type="InterPro" id="IPR043129">
    <property type="entry name" value="ATPase_NBD"/>
</dbReference>
<evidence type="ECO:0000256" key="1">
    <source>
        <dbReference type="ARBA" id="ARBA00006479"/>
    </source>
</evidence>
<organism evidence="2 3">
    <name type="scientific">Nocardioides cavernaquae</name>
    <dbReference type="NCBI Taxonomy" id="2321396"/>
    <lineage>
        <taxon>Bacteria</taxon>
        <taxon>Bacillati</taxon>
        <taxon>Actinomycetota</taxon>
        <taxon>Actinomycetes</taxon>
        <taxon>Propionibacteriales</taxon>
        <taxon>Nocardioidaceae</taxon>
        <taxon>Nocardioides</taxon>
    </lineage>
</organism>
<dbReference type="CDD" id="cd24058">
    <property type="entry name" value="ASKHA_NBD_ROK_PPGK"/>
    <property type="match status" value="1"/>
</dbReference>
<evidence type="ECO:0000313" key="3">
    <source>
        <dbReference type="Proteomes" id="UP000276542"/>
    </source>
</evidence>
<protein>
    <submittedName>
        <fullName evidence="2">ROK family protein</fullName>
    </submittedName>
</protein>
<dbReference type="Proteomes" id="UP000276542">
    <property type="component" value="Unassembled WGS sequence"/>
</dbReference>
<sequence length="255" mass="26246">MTHAIGVDVGGTGIKASVVDTATGELLEMRRRLDTPKPATPAAVRDTIAELVNGFGVSAPVGIALPAIVRHGVALSAANIDPSWVGVSLPELLDDALPGPAAYLNDADAAGLAETEYGAGRGQQGLVLTITLGTGIGAAMVYDGTLIPNAEFGHLELDGAVAESTTSARAREITGLDWEPWAAKVSRYLKHLERLVSPDLFLLGGGVSRTPEPWFHLIDVDTPVRLATLINNAGIIGSAYAATVAQADPIALSGS</sequence>
<comment type="similarity">
    <text evidence="1">Belongs to the ROK (NagC/XylR) family.</text>
</comment>
<dbReference type="Gene3D" id="3.30.420.40">
    <property type="match status" value="2"/>
</dbReference>
<dbReference type="NCBIfam" id="NF045942">
    <property type="entry name" value="PolPhglucPhase"/>
    <property type="match status" value="1"/>
</dbReference>
<dbReference type="Pfam" id="PF00480">
    <property type="entry name" value="ROK"/>
    <property type="match status" value="1"/>
</dbReference>
<accession>A0A3A5HAU8</accession>
<keyword evidence="3" id="KW-1185">Reference proteome</keyword>
<dbReference type="PANTHER" id="PTHR18964">
    <property type="entry name" value="ROK (REPRESSOR, ORF, KINASE) FAMILY"/>
    <property type="match status" value="1"/>
</dbReference>